<keyword evidence="2" id="KW-1185">Reference proteome</keyword>
<organism evidence="1 2">
    <name type="scientific">Gossypium arboreum</name>
    <name type="common">Tree cotton</name>
    <name type="synonym">Gossypium nanking</name>
    <dbReference type="NCBI Taxonomy" id="29729"/>
    <lineage>
        <taxon>Eukaryota</taxon>
        <taxon>Viridiplantae</taxon>
        <taxon>Streptophyta</taxon>
        <taxon>Embryophyta</taxon>
        <taxon>Tracheophyta</taxon>
        <taxon>Spermatophyta</taxon>
        <taxon>Magnoliopsida</taxon>
        <taxon>eudicotyledons</taxon>
        <taxon>Gunneridae</taxon>
        <taxon>Pentapetalae</taxon>
        <taxon>rosids</taxon>
        <taxon>malvids</taxon>
        <taxon>Malvales</taxon>
        <taxon>Malvaceae</taxon>
        <taxon>Malvoideae</taxon>
        <taxon>Gossypium</taxon>
    </lineage>
</organism>
<proteinExistence type="predicted"/>
<reference evidence="2" key="1">
    <citation type="submission" date="2014-09" db="EMBL/GenBank/DDBJ databases">
        <authorList>
            <person name="Mudge J."/>
            <person name="Ramaraj T."/>
            <person name="Lindquist I.E."/>
            <person name="Bharti A.K."/>
            <person name="Sundararajan A."/>
            <person name="Cameron C.T."/>
            <person name="Woodward J.E."/>
            <person name="May G.D."/>
            <person name="Brubaker C."/>
            <person name="Broadhvest J."/>
            <person name="Wilkins T.A."/>
        </authorList>
    </citation>
    <scope>NUCLEOTIDE SEQUENCE</scope>
    <source>
        <strain evidence="2">cv. AKA8401</strain>
    </source>
</reference>
<evidence type="ECO:0000313" key="1">
    <source>
        <dbReference type="EMBL" id="KHG18142.1"/>
    </source>
</evidence>
<dbReference type="AlphaFoldDB" id="A0A0B0NZR4"/>
<name>A0A0B0NZR4_GOSAR</name>
<dbReference type="Proteomes" id="UP000032142">
    <property type="component" value="Unassembled WGS sequence"/>
</dbReference>
<sequence>MACIASLLHILGKSENRLNHSSDTTKL</sequence>
<gene>
    <name evidence="1" type="ORF">F383_01097</name>
</gene>
<protein>
    <submittedName>
        <fullName evidence="1">Uncharacterized protein</fullName>
    </submittedName>
</protein>
<accession>A0A0B0NZR4</accession>
<dbReference type="EMBL" id="KN409934">
    <property type="protein sequence ID" value="KHG18142.1"/>
    <property type="molecule type" value="Genomic_DNA"/>
</dbReference>
<evidence type="ECO:0000313" key="2">
    <source>
        <dbReference type="Proteomes" id="UP000032142"/>
    </source>
</evidence>